<name>A0A9D3LI54_ANGAN</name>
<evidence type="ECO:0000259" key="1">
    <source>
        <dbReference type="PROSITE" id="PS50011"/>
    </source>
</evidence>
<accession>A0A9D3LI54</accession>
<feature type="domain" description="Protein kinase" evidence="1">
    <location>
        <begin position="1"/>
        <end position="116"/>
    </location>
</feature>
<dbReference type="PANTHER" id="PTHR27006">
    <property type="entry name" value="PROMASTIGOTE SURFACE ANTIGEN PROTEIN PSA"/>
    <property type="match status" value="1"/>
</dbReference>
<dbReference type="SUPFAM" id="SSF56112">
    <property type="entry name" value="Protein kinase-like (PK-like)"/>
    <property type="match status" value="1"/>
</dbReference>
<keyword evidence="3" id="KW-1185">Reference proteome</keyword>
<evidence type="ECO:0000313" key="3">
    <source>
        <dbReference type="Proteomes" id="UP001044222"/>
    </source>
</evidence>
<dbReference type="Proteomes" id="UP001044222">
    <property type="component" value="Chromosome 19"/>
</dbReference>
<protein>
    <recommendedName>
        <fullName evidence="1">Protein kinase domain-containing protein</fullName>
    </recommendedName>
</protein>
<dbReference type="GO" id="GO:0005524">
    <property type="term" value="F:ATP binding"/>
    <property type="evidence" value="ECO:0007669"/>
    <property type="project" value="InterPro"/>
</dbReference>
<comment type="caution">
    <text evidence="2">The sequence shown here is derived from an EMBL/GenBank/DDBJ whole genome shotgun (WGS) entry which is preliminary data.</text>
</comment>
<organism evidence="2 3">
    <name type="scientific">Anguilla anguilla</name>
    <name type="common">European freshwater eel</name>
    <name type="synonym">Muraena anguilla</name>
    <dbReference type="NCBI Taxonomy" id="7936"/>
    <lineage>
        <taxon>Eukaryota</taxon>
        <taxon>Metazoa</taxon>
        <taxon>Chordata</taxon>
        <taxon>Craniata</taxon>
        <taxon>Vertebrata</taxon>
        <taxon>Euteleostomi</taxon>
        <taxon>Actinopterygii</taxon>
        <taxon>Neopterygii</taxon>
        <taxon>Teleostei</taxon>
        <taxon>Anguilliformes</taxon>
        <taxon>Anguillidae</taxon>
        <taxon>Anguilla</taxon>
    </lineage>
</organism>
<dbReference type="InterPro" id="IPR000719">
    <property type="entry name" value="Prot_kinase_dom"/>
</dbReference>
<dbReference type="EMBL" id="JAFIRN010000019">
    <property type="protein sequence ID" value="KAG5830434.1"/>
    <property type="molecule type" value="Genomic_DNA"/>
</dbReference>
<dbReference type="Pfam" id="PF07714">
    <property type="entry name" value="PK_Tyr_Ser-Thr"/>
    <property type="match status" value="1"/>
</dbReference>
<gene>
    <name evidence="2" type="ORF">ANANG_G00310580</name>
</gene>
<dbReference type="GO" id="GO:0004672">
    <property type="term" value="F:protein kinase activity"/>
    <property type="evidence" value="ECO:0007669"/>
    <property type="project" value="InterPro"/>
</dbReference>
<dbReference type="InterPro" id="IPR001245">
    <property type="entry name" value="Ser-Thr/Tyr_kinase_cat_dom"/>
</dbReference>
<sequence>MAPRISDFGLTRASAKRTSSTALTEKIVGTTAYMAPEALRGEISPKSDIFSFGVMEMKDEIEDEEMTLEDFVDKKMEGREPLAVERMFSLAQRCLNERKGRRPDVKQVLNQLEDILAAPSER</sequence>
<dbReference type="AlphaFoldDB" id="A0A9D3LI54"/>
<dbReference type="Gene3D" id="1.10.510.10">
    <property type="entry name" value="Transferase(Phosphotransferase) domain 1"/>
    <property type="match status" value="1"/>
</dbReference>
<proteinExistence type="predicted"/>
<evidence type="ECO:0000313" key="2">
    <source>
        <dbReference type="EMBL" id="KAG5830434.1"/>
    </source>
</evidence>
<dbReference type="PANTHER" id="PTHR27006:SF606">
    <property type="entry name" value="INTERLEUKIN-1 RECEPTOR-ASSOCIATED KINASE 4"/>
    <property type="match status" value="1"/>
</dbReference>
<dbReference type="InterPro" id="IPR011009">
    <property type="entry name" value="Kinase-like_dom_sf"/>
</dbReference>
<reference evidence="2" key="1">
    <citation type="submission" date="2021-01" db="EMBL/GenBank/DDBJ databases">
        <title>A chromosome-scale assembly of European eel, Anguilla anguilla.</title>
        <authorList>
            <person name="Henkel C."/>
            <person name="Jong-Raadsen S.A."/>
            <person name="Dufour S."/>
            <person name="Weltzien F.-A."/>
            <person name="Palstra A.P."/>
            <person name="Pelster B."/>
            <person name="Spaink H.P."/>
            <person name="Van Den Thillart G.E."/>
            <person name="Jansen H."/>
            <person name="Zahm M."/>
            <person name="Klopp C."/>
            <person name="Cedric C."/>
            <person name="Louis A."/>
            <person name="Berthelot C."/>
            <person name="Parey E."/>
            <person name="Roest Crollius H."/>
            <person name="Montfort J."/>
            <person name="Robinson-Rechavi M."/>
            <person name="Bucao C."/>
            <person name="Bouchez O."/>
            <person name="Gislard M."/>
            <person name="Lluch J."/>
            <person name="Milhes M."/>
            <person name="Lampietro C."/>
            <person name="Lopez Roques C."/>
            <person name="Donnadieu C."/>
            <person name="Braasch I."/>
            <person name="Desvignes T."/>
            <person name="Postlethwait J."/>
            <person name="Bobe J."/>
            <person name="Guiguen Y."/>
            <person name="Dirks R."/>
        </authorList>
    </citation>
    <scope>NUCLEOTIDE SEQUENCE</scope>
    <source>
        <strain evidence="2">Tag_6206</strain>
        <tissue evidence="2">Liver</tissue>
    </source>
</reference>
<dbReference type="PROSITE" id="PS50011">
    <property type="entry name" value="PROTEIN_KINASE_DOM"/>
    <property type="match status" value="1"/>
</dbReference>